<evidence type="ECO:0000259" key="3">
    <source>
        <dbReference type="Pfam" id="PF24808"/>
    </source>
</evidence>
<feature type="chain" id="PRO_5040335930" description="DUF7707 domain-containing protein" evidence="2">
    <location>
        <begin position="18"/>
        <end position="206"/>
    </location>
</feature>
<proteinExistence type="predicted"/>
<comment type="caution">
    <text evidence="4">The sequence shown here is derived from an EMBL/GenBank/DDBJ whole genome shotgun (WGS) entry which is preliminary data.</text>
</comment>
<evidence type="ECO:0000256" key="2">
    <source>
        <dbReference type="SAM" id="SignalP"/>
    </source>
</evidence>
<feature type="domain" description="DUF7707" evidence="3">
    <location>
        <begin position="50"/>
        <end position="139"/>
    </location>
</feature>
<evidence type="ECO:0000313" key="4">
    <source>
        <dbReference type="EMBL" id="KAH0591859.1"/>
    </source>
</evidence>
<organism evidence="4 5">
    <name type="scientific">Metarhizium humberi</name>
    <dbReference type="NCBI Taxonomy" id="2596975"/>
    <lineage>
        <taxon>Eukaryota</taxon>
        <taxon>Fungi</taxon>
        <taxon>Dikarya</taxon>
        <taxon>Ascomycota</taxon>
        <taxon>Pezizomycotina</taxon>
        <taxon>Sordariomycetes</taxon>
        <taxon>Hypocreomycetidae</taxon>
        <taxon>Hypocreales</taxon>
        <taxon>Clavicipitaceae</taxon>
        <taxon>Metarhizium</taxon>
    </lineage>
</organism>
<feature type="region of interest" description="Disordered" evidence="1">
    <location>
        <begin position="138"/>
        <end position="183"/>
    </location>
</feature>
<dbReference type="EMBL" id="JACEFI010000044">
    <property type="protein sequence ID" value="KAH0591859.1"/>
    <property type="molecule type" value="Genomic_DNA"/>
</dbReference>
<dbReference type="Proteomes" id="UP000764110">
    <property type="component" value="Unassembled WGS sequence"/>
</dbReference>
<evidence type="ECO:0000313" key="5">
    <source>
        <dbReference type="Proteomes" id="UP000764110"/>
    </source>
</evidence>
<accession>A0A9P8S351</accession>
<dbReference type="AlphaFoldDB" id="A0A9P8S351"/>
<dbReference type="PANTHER" id="PTHR38118">
    <property type="entry name" value="ANCHORED CELL WALL PROTEIN 11-RELATED"/>
    <property type="match status" value="1"/>
</dbReference>
<keyword evidence="2" id="KW-0732">Signal</keyword>
<dbReference type="Pfam" id="PF24808">
    <property type="entry name" value="DUF7707"/>
    <property type="match status" value="1"/>
</dbReference>
<keyword evidence="5" id="KW-1185">Reference proteome</keyword>
<feature type="compositionally biased region" description="Low complexity" evidence="1">
    <location>
        <begin position="150"/>
        <end position="181"/>
    </location>
</feature>
<gene>
    <name evidence="4" type="ORF">MHUMG1_10425</name>
</gene>
<sequence>MRYSAAFAALAIASAHAQTTYNYTSELDMTIDPNSLRMPDSPIANIMTPAATWCQGQTNTCRVLCNADAAVNECTESDLKWKCTCNSNSSTPGIQYYRQTMPFYICQEVFKKCISQNAGNAQGQDTCNNNIQPLCATIDPPKSPVKDSGSDGSSSTATTGASQPSKTSGGSTQVTSTSSKGLAGPTLAPVGNGAFVAAMGLMAYLL</sequence>
<feature type="signal peptide" evidence="2">
    <location>
        <begin position="1"/>
        <end position="17"/>
    </location>
</feature>
<reference evidence="4 5" key="1">
    <citation type="submission" date="2020-07" db="EMBL/GenBank/DDBJ databases">
        <title>Metarhizium humberi genome.</title>
        <authorList>
            <person name="Lysoe E."/>
        </authorList>
    </citation>
    <scope>NUCLEOTIDE SEQUENCE [LARGE SCALE GENOMIC DNA]</scope>
    <source>
        <strain evidence="4 5">ESALQ1638</strain>
    </source>
</reference>
<evidence type="ECO:0000256" key="1">
    <source>
        <dbReference type="SAM" id="MobiDB-lite"/>
    </source>
</evidence>
<protein>
    <recommendedName>
        <fullName evidence="3">DUF7707 domain-containing protein</fullName>
    </recommendedName>
</protein>
<name>A0A9P8S351_9HYPO</name>
<dbReference type="InterPro" id="IPR056124">
    <property type="entry name" value="DUF7707"/>
</dbReference>
<dbReference type="PANTHER" id="PTHR38118:SF3">
    <property type="entry name" value="ANCHORED CELL WALL PROTEIN 11"/>
    <property type="match status" value="1"/>
</dbReference>